<proteinExistence type="predicted"/>
<keyword evidence="2" id="KW-1185">Reference proteome</keyword>
<evidence type="ECO:0000313" key="1">
    <source>
        <dbReference type="EMBL" id="KAH7981485.1"/>
    </source>
</evidence>
<dbReference type="Proteomes" id="UP000821865">
    <property type="component" value="Chromosome 1"/>
</dbReference>
<organism evidence="1 2">
    <name type="scientific">Dermacentor silvarum</name>
    <name type="common">Tick</name>
    <dbReference type="NCBI Taxonomy" id="543639"/>
    <lineage>
        <taxon>Eukaryota</taxon>
        <taxon>Metazoa</taxon>
        <taxon>Ecdysozoa</taxon>
        <taxon>Arthropoda</taxon>
        <taxon>Chelicerata</taxon>
        <taxon>Arachnida</taxon>
        <taxon>Acari</taxon>
        <taxon>Parasitiformes</taxon>
        <taxon>Ixodida</taxon>
        <taxon>Ixodoidea</taxon>
        <taxon>Ixodidae</taxon>
        <taxon>Rhipicephalinae</taxon>
        <taxon>Dermacentor</taxon>
    </lineage>
</organism>
<comment type="caution">
    <text evidence="1">The sequence shown here is derived from an EMBL/GenBank/DDBJ whole genome shotgun (WGS) entry which is preliminary data.</text>
</comment>
<gene>
    <name evidence="1" type="ORF">HPB49_024671</name>
</gene>
<accession>A0ACB8E4N6</accession>
<reference evidence="1" key="1">
    <citation type="submission" date="2020-05" db="EMBL/GenBank/DDBJ databases">
        <title>Large-scale comparative analyses of tick genomes elucidate their genetic diversity and vector capacities.</title>
        <authorList>
            <person name="Jia N."/>
            <person name="Wang J."/>
            <person name="Shi W."/>
            <person name="Du L."/>
            <person name="Sun Y."/>
            <person name="Zhan W."/>
            <person name="Jiang J."/>
            <person name="Wang Q."/>
            <person name="Zhang B."/>
            <person name="Ji P."/>
            <person name="Sakyi L.B."/>
            <person name="Cui X."/>
            <person name="Yuan T."/>
            <person name="Jiang B."/>
            <person name="Yang W."/>
            <person name="Lam T.T.-Y."/>
            <person name="Chang Q."/>
            <person name="Ding S."/>
            <person name="Wang X."/>
            <person name="Zhu J."/>
            <person name="Ruan X."/>
            <person name="Zhao L."/>
            <person name="Wei J."/>
            <person name="Que T."/>
            <person name="Du C."/>
            <person name="Cheng J."/>
            <person name="Dai P."/>
            <person name="Han X."/>
            <person name="Huang E."/>
            <person name="Gao Y."/>
            <person name="Liu J."/>
            <person name="Shao H."/>
            <person name="Ye R."/>
            <person name="Li L."/>
            <person name="Wei W."/>
            <person name="Wang X."/>
            <person name="Wang C."/>
            <person name="Yang T."/>
            <person name="Huo Q."/>
            <person name="Li W."/>
            <person name="Guo W."/>
            <person name="Chen H."/>
            <person name="Zhou L."/>
            <person name="Ni X."/>
            <person name="Tian J."/>
            <person name="Zhou Y."/>
            <person name="Sheng Y."/>
            <person name="Liu T."/>
            <person name="Pan Y."/>
            <person name="Xia L."/>
            <person name="Li J."/>
            <person name="Zhao F."/>
            <person name="Cao W."/>
        </authorList>
    </citation>
    <scope>NUCLEOTIDE SEQUENCE</scope>
    <source>
        <strain evidence="1">Dsil-2018</strain>
    </source>
</reference>
<evidence type="ECO:0000313" key="2">
    <source>
        <dbReference type="Proteomes" id="UP000821865"/>
    </source>
</evidence>
<name>A0ACB8E4N6_DERSI</name>
<dbReference type="EMBL" id="CM023470">
    <property type="protein sequence ID" value="KAH7981485.1"/>
    <property type="molecule type" value="Genomic_DNA"/>
</dbReference>
<sequence length="118" mass="13676">MADCYGSLSDFGDFAGRVHDITEDEAYRYAPPLRPRLRDRQNAMEVSSDAEFSWRYTAVIEQLEGQWLCMVRRNMSDHVREFFAVMGFPHAGGALDECHFPVSPPKEHATDYYKHKGW</sequence>
<protein>
    <submittedName>
        <fullName evidence="1">Uncharacterized protein</fullName>
    </submittedName>
</protein>